<feature type="transmembrane region" description="Helical" evidence="1">
    <location>
        <begin position="74"/>
        <end position="98"/>
    </location>
</feature>
<evidence type="ECO:0000256" key="1">
    <source>
        <dbReference type="SAM" id="Phobius"/>
    </source>
</evidence>
<evidence type="ECO:0000313" key="2">
    <source>
        <dbReference type="EMBL" id="KRN24958.1"/>
    </source>
</evidence>
<evidence type="ECO:0000313" key="3">
    <source>
        <dbReference type="Proteomes" id="UP000051442"/>
    </source>
</evidence>
<reference evidence="2 3" key="1">
    <citation type="journal article" date="2015" name="Genome Announc.">
        <title>Expanding the biotechnology potential of lactobacilli through comparative genomics of 213 strains and associated genera.</title>
        <authorList>
            <person name="Sun Z."/>
            <person name="Harris H.M."/>
            <person name="McCann A."/>
            <person name="Guo C."/>
            <person name="Argimon S."/>
            <person name="Zhang W."/>
            <person name="Yang X."/>
            <person name="Jeffery I.B."/>
            <person name="Cooney J.C."/>
            <person name="Kagawa T.F."/>
            <person name="Liu W."/>
            <person name="Song Y."/>
            <person name="Salvetti E."/>
            <person name="Wrobel A."/>
            <person name="Rasinkangas P."/>
            <person name="Parkhill J."/>
            <person name="Rea M.C."/>
            <person name="O'Sullivan O."/>
            <person name="Ritari J."/>
            <person name="Douillard F.P."/>
            <person name="Paul Ross R."/>
            <person name="Yang R."/>
            <person name="Briner A.E."/>
            <person name="Felis G.E."/>
            <person name="de Vos W.M."/>
            <person name="Barrangou R."/>
            <person name="Klaenhammer T.R."/>
            <person name="Caufield P.W."/>
            <person name="Cui Y."/>
            <person name="Zhang H."/>
            <person name="O'Toole P.W."/>
        </authorList>
    </citation>
    <scope>NUCLEOTIDE SEQUENCE [LARGE SCALE GENOMIC DNA]</scope>
    <source>
        <strain evidence="2 3">DSM 23365</strain>
    </source>
</reference>
<gene>
    <name evidence="2" type="ORF">FD14_GL000426</name>
</gene>
<comment type="caution">
    <text evidence="2">The sequence shown here is derived from an EMBL/GenBank/DDBJ whole genome shotgun (WGS) entry which is preliminary data.</text>
</comment>
<keyword evidence="1" id="KW-0472">Membrane</keyword>
<dbReference type="EMBL" id="AYZM01000079">
    <property type="protein sequence ID" value="KRN24958.1"/>
    <property type="molecule type" value="Genomic_DNA"/>
</dbReference>
<feature type="transmembrane region" description="Helical" evidence="1">
    <location>
        <begin position="12"/>
        <end position="31"/>
    </location>
</feature>
<protein>
    <submittedName>
        <fullName evidence="2">Uncharacterized protein</fullName>
    </submittedName>
</protein>
<accession>A0A0R2FA62</accession>
<feature type="transmembrane region" description="Helical" evidence="1">
    <location>
        <begin position="43"/>
        <end position="62"/>
    </location>
</feature>
<keyword evidence="3" id="KW-1185">Reference proteome</keyword>
<keyword evidence="1" id="KW-1133">Transmembrane helix</keyword>
<organism evidence="2 3">
    <name type="scientific">Secundilactobacillus similis DSM 23365 = JCM 2765</name>
    <dbReference type="NCBI Taxonomy" id="1423804"/>
    <lineage>
        <taxon>Bacteria</taxon>
        <taxon>Bacillati</taxon>
        <taxon>Bacillota</taxon>
        <taxon>Bacilli</taxon>
        <taxon>Lactobacillales</taxon>
        <taxon>Lactobacillaceae</taxon>
        <taxon>Secundilactobacillus</taxon>
    </lineage>
</organism>
<proteinExistence type="predicted"/>
<name>A0A0R2FA62_9LACO</name>
<sequence length="102" mass="11404">MGLSDQILVKLGLWLLFGGINVLAVMLGFKYPKILDSGQMGNFGEMFGYMLVDAFVAVVYFLGNTHLTGIAKVIWQIGKWGCCFGGLILVMVLLTLWYNRRH</sequence>
<dbReference type="Proteomes" id="UP000051442">
    <property type="component" value="Unassembled WGS sequence"/>
</dbReference>
<dbReference type="AlphaFoldDB" id="A0A0R2FA62"/>
<dbReference type="PATRIC" id="fig|1423804.4.peg.463"/>
<keyword evidence="1" id="KW-0812">Transmembrane</keyword>